<dbReference type="Gene3D" id="3.60.130.10">
    <property type="entry name" value="Clavaminate synthase-like"/>
    <property type="match status" value="1"/>
</dbReference>
<evidence type="ECO:0000256" key="1">
    <source>
        <dbReference type="ARBA" id="ARBA00001954"/>
    </source>
</evidence>
<dbReference type="PANTHER" id="PTHR30468">
    <property type="entry name" value="ALPHA-KETOGLUTARATE-DEPENDENT SULFONATE DIOXYGENASE"/>
    <property type="match status" value="1"/>
</dbReference>
<keyword evidence="4" id="KW-0223">Dioxygenase</keyword>
<comment type="similarity">
    <text evidence="2">Belongs to the TfdA dioxygenase family.</text>
</comment>
<gene>
    <name evidence="8" type="ORF">AAJCM20276_16940</name>
</gene>
<dbReference type="InterPro" id="IPR003819">
    <property type="entry name" value="TauD/TfdA-like"/>
</dbReference>
<name>A0A6S6PJB0_ACEAC</name>
<evidence type="ECO:0000259" key="7">
    <source>
        <dbReference type="Pfam" id="PF02668"/>
    </source>
</evidence>
<dbReference type="Proteomes" id="UP000515220">
    <property type="component" value="Chromosome"/>
</dbReference>
<reference evidence="8 9" key="1">
    <citation type="submission" date="2020-07" db="EMBL/GenBank/DDBJ databases">
        <title>Complete Genome Sequence of an acetic acid bacterium, Acetobacter aceti JCM20276.</title>
        <authorList>
            <person name="Hirose Y."/>
            <person name="Mihara H."/>
        </authorList>
    </citation>
    <scope>NUCLEOTIDE SEQUENCE [LARGE SCALE GENOMIC DNA]</scope>
    <source>
        <strain evidence="8 9">JCM20276</strain>
    </source>
</reference>
<organism evidence="8 9">
    <name type="scientific">Acetobacter aceti</name>
    <dbReference type="NCBI Taxonomy" id="435"/>
    <lineage>
        <taxon>Bacteria</taxon>
        <taxon>Pseudomonadati</taxon>
        <taxon>Pseudomonadota</taxon>
        <taxon>Alphaproteobacteria</taxon>
        <taxon>Acetobacterales</taxon>
        <taxon>Acetobacteraceae</taxon>
        <taxon>Acetobacter</taxon>
        <taxon>Acetobacter subgen. Acetobacter</taxon>
    </lineage>
</organism>
<accession>A0A6S6PJB0</accession>
<keyword evidence="6" id="KW-0408">Iron</keyword>
<dbReference type="GO" id="GO:0016706">
    <property type="term" value="F:2-oxoglutarate-dependent dioxygenase activity"/>
    <property type="evidence" value="ECO:0007669"/>
    <property type="project" value="TreeGrafter"/>
</dbReference>
<dbReference type="PANTHER" id="PTHR30468:SF5">
    <property type="entry name" value="ALPHA-KETOGLUTARATE-DEPENDENT SULFATE ESTER DIOXYGENASE"/>
    <property type="match status" value="1"/>
</dbReference>
<dbReference type="InterPro" id="IPR042098">
    <property type="entry name" value="TauD-like_sf"/>
</dbReference>
<dbReference type="Pfam" id="PF02668">
    <property type="entry name" value="TauD"/>
    <property type="match status" value="1"/>
</dbReference>
<feature type="domain" description="TauD/TfdA-like" evidence="7">
    <location>
        <begin position="20"/>
        <end position="282"/>
    </location>
</feature>
<proteinExistence type="inferred from homology"/>
<protein>
    <recommendedName>
        <fullName evidence="7">TauD/TfdA-like domain-containing protein</fullName>
    </recommendedName>
</protein>
<evidence type="ECO:0000313" key="9">
    <source>
        <dbReference type="Proteomes" id="UP000515220"/>
    </source>
</evidence>
<evidence type="ECO:0000256" key="2">
    <source>
        <dbReference type="ARBA" id="ARBA00005896"/>
    </source>
</evidence>
<dbReference type="RefSeq" id="WP_099347409.1">
    <property type="nucleotide sequence ID" value="NZ_AP023326.1"/>
</dbReference>
<dbReference type="SUPFAM" id="SSF51197">
    <property type="entry name" value="Clavaminate synthase-like"/>
    <property type="match status" value="1"/>
</dbReference>
<dbReference type="AlphaFoldDB" id="A0A6S6PJB0"/>
<sequence>MNQNTISSPRPVAIAADLKLRPIAGRIGAEVQEIALTPDLSPATIQALRDALTHHKVLFFRDQHHVDAATQTAFGRKWGEPVGHPTAPGQTGDHLLELSAEHGGKANVWHTDMTFLESYPAVSILRAVNVPPFGGDTVWANTAAAYEHLPDHLKQLADGLWAIHSNDYDYAVNQTRPDQAMDAYHTTFASSVFEAEQPLVRLHPISGEKSLILGGFFKKFSNLSLSDSRHLFEIFQTHITRLENTVRWQWKKGDVAIWDNQSTQHYALDDYGNYPRVMQRLTLRGEPSLSTDGRYSRQLLPTK</sequence>
<dbReference type="GO" id="GO:0005737">
    <property type="term" value="C:cytoplasm"/>
    <property type="evidence" value="ECO:0007669"/>
    <property type="project" value="TreeGrafter"/>
</dbReference>
<evidence type="ECO:0000256" key="4">
    <source>
        <dbReference type="ARBA" id="ARBA00022964"/>
    </source>
</evidence>
<comment type="cofactor">
    <cofactor evidence="1">
        <name>Fe(2+)</name>
        <dbReference type="ChEBI" id="CHEBI:29033"/>
    </cofactor>
</comment>
<evidence type="ECO:0000256" key="5">
    <source>
        <dbReference type="ARBA" id="ARBA00023002"/>
    </source>
</evidence>
<dbReference type="GO" id="GO:0046872">
    <property type="term" value="F:metal ion binding"/>
    <property type="evidence" value="ECO:0007669"/>
    <property type="project" value="UniProtKB-KW"/>
</dbReference>
<evidence type="ECO:0000256" key="6">
    <source>
        <dbReference type="ARBA" id="ARBA00023004"/>
    </source>
</evidence>
<keyword evidence="3" id="KW-0479">Metal-binding</keyword>
<evidence type="ECO:0000256" key="3">
    <source>
        <dbReference type="ARBA" id="ARBA00022723"/>
    </source>
</evidence>
<dbReference type="EMBL" id="AP023326">
    <property type="protein sequence ID" value="BCI67070.1"/>
    <property type="molecule type" value="Genomic_DNA"/>
</dbReference>
<keyword evidence="5" id="KW-0560">Oxidoreductase</keyword>
<dbReference type="InterPro" id="IPR051323">
    <property type="entry name" value="AtsK-like"/>
</dbReference>
<evidence type="ECO:0000313" key="8">
    <source>
        <dbReference type="EMBL" id="BCI67070.1"/>
    </source>
</evidence>